<keyword evidence="18" id="KW-0376">Hydrogen peroxide</keyword>
<dbReference type="InterPro" id="IPR010255">
    <property type="entry name" value="Haem_peroxidase_sf"/>
</dbReference>
<evidence type="ECO:0000256" key="16">
    <source>
        <dbReference type="PIRSR" id="PIRSR600823-4"/>
    </source>
</evidence>
<feature type="binding site" evidence="15">
    <location>
        <position position="97"/>
    </location>
    <ligand>
        <name>Ca(2+)</name>
        <dbReference type="ChEBI" id="CHEBI:29108"/>
        <label>1</label>
    </ligand>
</feature>
<dbReference type="PROSITE" id="PS00436">
    <property type="entry name" value="PEROXIDASE_2"/>
    <property type="match status" value="1"/>
</dbReference>
<protein>
    <recommendedName>
        <fullName evidence="4 18">Peroxidase</fullName>
        <ecNumber evidence="4 18">1.11.1.7</ecNumber>
    </recommendedName>
</protein>
<feature type="binding site" description="axial binding residue" evidence="15">
    <location>
        <position position="221"/>
    </location>
    <ligand>
        <name>heme b</name>
        <dbReference type="ChEBI" id="CHEBI:60344"/>
    </ligand>
    <ligandPart>
        <name>Fe</name>
        <dbReference type="ChEBI" id="CHEBI:18248"/>
    </ligandPart>
</feature>
<dbReference type="Gene3D" id="1.10.420.10">
    <property type="entry name" value="Peroxidase, domain 2"/>
    <property type="match status" value="1"/>
</dbReference>
<evidence type="ECO:0000313" key="20">
    <source>
        <dbReference type="EMBL" id="KAL2333051.1"/>
    </source>
</evidence>
<keyword evidence="9 18" id="KW-0560">Oxidoreductase</keyword>
<dbReference type="PROSITE" id="PS00435">
    <property type="entry name" value="PEROXIDASE_1"/>
    <property type="match status" value="1"/>
</dbReference>
<accession>A0ABD1MB90</accession>
<feature type="binding site" evidence="15">
    <location>
        <position position="115"/>
    </location>
    <ligand>
        <name>Ca(2+)</name>
        <dbReference type="ChEBI" id="CHEBI:29108"/>
        <label>1</label>
    </ligand>
</feature>
<dbReference type="FunFam" id="1.10.420.10:FF:000006">
    <property type="entry name" value="Peroxidase"/>
    <property type="match status" value="1"/>
</dbReference>
<feature type="binding site" evidence="15">
    <location>
        <position position="103"/>
    </location>
    <ligand>
        <name>Ca(2+)</name>
        <dbReference type="ChEBI" id="CHEBI:29108"/>
        <label>1</label>
    </ligand>
</feature>
<evidence type="ECO:0000256" key="6">
    <source>
        <dbReference type="ARBA" id="ARBA00022617"/>
    </source>
</evidence>
<evidence type="ECO:0000256" key="18">
    <source>
        <dbReference type="RuleBase" id="RU362060"/>
    </source>
</evidence>
<evidence type="ECO:0000256" key="3">
    <source>
        <dbReference type="ARBA" id="ARBA00006873"/>
    </source>
</evidence>
<dbReference type="FunFam" id="1.10.520.10:FF:000001">
    <property type="entry name" value="Peroxidase"/>
    <property type="match status" value="1"/>
</dbReference>
<feature type="binding site" evidence="14">
    <location>
        <position position="191"/>
    </location>
    <ligand>
        <name>substrate</name>
    </ligand>
</feature>
<keyword evidence="11 17" id="KW-1015">Disulfide bond</keyword>
<evidence type="ECO:0000256" key="4">
    <source>
        <dbReference type="ARBA" id="ARBA00012313"/>
    </source>
</evidence>
<dbReference type="PANTHER" id="PTHR31388:SF144">
    <property type="entry name" value="PEROXIDASE 67-RELATED"/>
    <property type="match status" value="1"/>
</dbReference>
<evidence type="ECO:0000256" key="1">
    <source>
        <dbReference type="ARBA" id="ARBA00000189"/>
    </source>
</evidence>
<gene>
    <name evidence="20" type="ORF">Fmac_014264</name>
</gene>
<evidence type="ECO:0000256" key="13">
    <source>
        <dbReference type="PIRSR" id="PIRSR600823-1"/>
    </source>
</evidence>
<dbReference type="EC" id="1.11.1.7" evidence="4 18"/>
<dbReference type="GO" id="GO:0020037">
    <property type="term" value="F:heme binding"/>
    <property type="evidence" value="ECO:0007669"/>
    <property type="project" value="UniProtKB-UniRule"/>
</dbReference>
<dbReference type="InterPro" id="IPR000823">
    <property type="entry name" value="Peroxidase_pln"/>
</dbReference>
<keyword evidence="5 18" id="KW-0575">Peroxidase</keyword>
<evidence type="ECO:0000256" key="15">
    <source>
        <dbReference type="PIRSR" id="PIRSR600823-3"/>
    </source>
</evidence>
<dbReference type="GO" id="GO:0046872">
    <property type="term" value="F:metal ion binding"/>
    <property type="evidence" value="ECO:0007669"/>
    <property type="project" value="UniProtKB-UniRule"/>
</dbReference>
<dbReference type="PANTHER" id="PTHR31388">
    <property type="entry name" value="PEROXIDASE 72-RELATED"/>
    <property type="match status" value="1"/>
</dbReference>
<comment type="function">
    <text evidence="2">Removal of H(2)O(2), oxidation of toxic reductants, biosynthesis and degradation of lignin, suberization, auxin catabolism, response to environmental stresses such as wounding, pathogen attack and oxidative stress. These functions might be dependent on each isozyme/isoform in each plant tissue.</text>
</comment>
<evidence type="ECO:0000256" key="5">
    <source>
        <dbReference type="ARBA" id="ARBA00022559"/>
    </source>
</evidence>
<evidence type="ECO:0000256" key="17">
    <source>
        <dbReference type="PIRSR" id="PIRSR600823-5"/>
    </source>
</evidence>
<dbReference type="PROSITE" id="PS50873">
    <property type="entry name" value="PEROXIDASE_4"/>
    <property type="match status" value="1"/>
</dbReference>
<comment type="catalytic activity">
    <reaction evidence="1 18">
        <text>2 a phenolic donor + H2O2 = 2 a phenolic radical donor + 2 H2O</text>
        <dbReference type="Rhea" id="RHEA:56136"/>
        <dbReference type="ChEBI" id="CHEBI:15377"/>
        <dbReference type="ChEBI" id="CHEBI:16240"/>
        <dbReference type="ChEBI" id="CHEBI:139520"/>
        <dbReference type="ChEBI" id="CHEBI:139521"/>
        <dbReference type="EC" id="1.11.1.7"/>
    </reaction>
</comment>
<feature type="binding site" evidence="15">
    <location>
        <position position="268"/>
    </location>
    <ligand>
        <name>Ca(2+)</name>
        <dbReference type="ChEBI" id="CHEBI:29108"/>
        <label>2</label>
    </ligand>
</feature>
<evidence type="ECO:0000256" key="10">
    <source>
        <dbReference type="ARBA" id="ARBA00023004"/>
    </source>
</evidence>
<comment type="similarity">
    <text evidence="3">Belongs to the peroxidase family. Ascorbate peroxidase subfamily.</text>
</comment>
<keyword evidence="6 18" id="KW-0349">Heme</keyword>
<evidence type="ECO:0000259" key="19">
    <source>
        <dbReference type="PROSITE" id="PS50873"/>
    </source>
</evidence>
<evidence type="ECO:0000256" key="7">
    <source>
        <dbReference type="ARBA" id="ARBA00022723"/>
    </source>
</evidence>
<dbReference type="InterPro" id="IPR019794">
    <property type="entry name" value="Peroxidases_AS"/>
</dbReference>
<dbReference type="PRINTS" id="PR00461">
    <property type="entry name" value="PLPEROXIDASE"/>
</dbReference>
<keyword evidence="10 15" id="KW-0408">Iron</keyword>
<feature type="binding site" evidence="15">
    <location>
        <position position="276"/>
    </location>
    <ligand>
        <name>Ca(2+)</name>
        <dbReference type="ChEBI" id="CHEBI:29108"/>
        <label>2</label>
    </ligand>
</feature>
<dbReference type="AlphaFoldDB" id="A0ABD1MB90"/>
<keyword evidence="7 15" id="KW-0479">Metal-binding</keyword>
<dbReference type="PRINTS" id="PR00458">
    <property type="entry name" value="PEROXIDASE"/>
</dbReference>
<dbReference type="Proteomes" id="UP001603857">
    <property type="component" value="Unassembled WGS sequence"/>
</dbReference>
<organism evidence="20 21">
    <name type="scientific">Flemingia macrophylla</name>
    <dbReference type="NCBI Taxonomy" id="520843"/>
    <lineage>
        <taxon>Eukaryota</taxon>
        <taxon>Viridiplantae</taxon>
        <taxon>Streptophyta</taxon>
        <taxon>Embryophyta</taxon>
        <taxon>Tracheophyta</taxon>
        <taxon>Spermatophyta</taxon>
        <taxon>Magnoliopsida</taxon>
        <taxon>eudicotyledons</taxon>
        <taxon>Gunneridae</taxon>
        <taxon>Pentapetalae</taxon>
        <taxon>rosids</taxon>
        <taxon>fabids</taxon>
        <taxon>Fabales</taxon>
        <taxon>Fabaceae</taxon>
        <taxon>Papilionoideae</taxon>
        <taxon>50 kb inversion clade</taxon>
        <taxon>NPAAA clade</taxon>
        <taxon>indigoferoid/millettioid clade</taxon>
        <taxon>Phaseoleae</taxon>
        <taxon>Flemingia</taxon>
    </lineage>
</organism>
<feature type="domain" description="Plant heme peroxidase family profile" evidence="19">
    <location>
        <begin position="52"/>
        <end position="348"/>
    </location>
</feature>
<dbReference type="InterPro" id="IPR033905">
    <property type="entry name" value="Secretory_peroxidase"/>
</dbReference>
<dbReference type="Gene3D" id="1.10.520.10">
    <property type="match status" value="1"/>
</dbReference>
<dbReference type="GO" id="GO:0042744">
    <property type="term" value="P:hydrogen peroxide catabolic process"/>
    <property type="evidence" value="ECO:0007669"/>
    <property type="project" value="UniProtKB-KW"/>
</dbReference>
<feature type="disulfide bond" evidence="17">
    <location>
        <begin position="148"/>
        <end position="344"/>
    </location>
</feature>
<dbReference type="InterPro" id="IPR019793">
    <property type="entry name" value="Peroxidases_heam-ligand_BS"/>
</dbReference>
<feature type="active site" description="Proton acceptor" evidence="13">
    <location>
        <position position="93"/>
    </location>
</feature>
<feature type="binding site" evidence="15">
    <location>
        <position position="101"/>
    </location>
    <ligand>
        <name>Ca(2+)</name>
        <dbReference type="ChEBI" id="CHEBI:29108"/>
        <label>1</label>
    </ligand>
</feature>
<dbReference type="GO" id="GO:0006979">
    <property type="term" value="P:response to oxidative stress"/>
    <property type="evidence" value="ECO:0007669"/>
    <property type="project" value="UniProtKB-UniRule"/>
</dbReference>
<evidence type="ECO:0000256" key="14">
    <source>
        <dbReference type="PIRSR" id="PIRSR600823-2"/>
    </source>
</evidence>
<name>A0ABD1MB90_9FABA</name>
<keyword evidence="18" id="KW-0964">Secreted</keyword>
<evidence type="ECO:0000313" key="21">
    <source>
        <dbReference type="Proteomes" id="UP001603857"/>
    </source>
</evidence>
<evidence type="ECO:0000256" key="11">
    <source>
        <dbReference type="ARBA" id="ARBA00023157"/>
    </source>
</evidence>
<evidence type="ECO:0000256" key="12">
    <source>
        <dbReference type="ARBA" id="ARBA00023180"/>
    </source>
</evidence>
<evidence type="ECO:0000256" key="2">
    <source>
        <dbReference type="ARBA" id="ARBA00002322"/>
    </source>
</evidence>
<dbReference type="SUPFAM" id="SSF48113">
    <property type="entry name" value="Heme-dependent peroxidases"/>
    <property type="match status" value="1"/>
</dbReference>
<feature type="binding site" evidence="15">
    <location>
        <position position="94"/>
    </location>
    <ligand>
        <name>Ca(2+)</name>
        <dbReference type="ChEBI" id="CHEBI:29108"/>
        <label>1</label>
    </ligand>
</feature>
<dbReference type="CDD" id="cd00693">
    <property type="entry name" value="secretory_peroxidase"/>
    <property type="match status" value="1"/>
</dbReference>
<comment type="similarity">
    <text evidence="18">Belongs to the peroxidase family. Classical plant (class III) peroxidase subfamily.</text>
</comment>
<dbReference type="EMBL" id="JBGMDY010000005">
    <property type="protein sequence ID" value="KAL2333051.1"/>
    <property type="molecule type" value="Genomic_DNA"/>
</dbReference>
<dbReference type="InterPro" id="IPR002016">
    <property type="entry name" value="Haem_peroxidase"/>
</dbReference>
<sequence length="348" mass="38301">MVYILENSYVQFLSHYNTCIRKMEVSPFRSSSLAIVVALVVLLLLPGSSSANLSKNFYSEKCPNVFKAVESVVKSAVAKEPRIGASILRLFFHDCFVDGCDGSLLLDDTPSFQGEKTAAANNNSVRGFEVIDDIKSKVEKLCPGVVSCADILAIASRDSVVLLGGPFWRVELGRRDSRTANFTAANTGVIPPPTSNLSNLITTFRAQGLSARDMVALSGAHTIGKARCTTFRGRIYNESNIDRTFALARQRKCPRTSGTGDNNLANLDFRTPKHFDNNYYNNLLIRRGLLHSDQVLFNGGSTDSLVRTYSQNNKAFDSDFVSAMIKMGNNKPLTGSQGEIRRNCRRMN</sequence>
<feature type="binding site" evidence="15">
    <location>
        <position position="99"/>
    </location>
    <ligand>
        <name>Ca(2+)</name>
        <dbReference type="ChEBI" id="CHEBI:29108"/>
        <label>1</label>
    </ligand>
</feature>
<reference evidence="20 21" key="1">
    <citation type="submission" date="2024-08" db="EMBL/GenBank/DDBJ databases">
        <title>Insights into the chromosomal genome structure of Flemingia macrophylla.</title>
        <authorList>
            <person name="Ding Y."/>
            <person name="Zhao Y."/>
            <person name="Bi W."/>
            <person name="Wu M."/>
            <person name="Zhao G."/>
            <person name="Gong Y."/>
            <person name="Li W."/>
            <person name="Zhang P."/>
        </authorList>
    </citation>
    <scope>NUCLEOTIDE SEQUENCE [LARGE SCALE GENOMIC DNA]</scope>
    <source>
        <strain evidence="20">DYQJB</strain>
        <tissue evidence="20">Leaf</tissue>
    </source>
</reference>
<comment type="cofactor">
    <cofactor evidence="15 18">
        <name>Ca(2+)</name>
        <dbReference type="ChEBI" id="CHEBI:29108"/>
    </cofactor>
    <text evidence="15 18">Binds 2 calcium ions per subunit.</text>
</comment>
<evidence type="ECO:0000256" key="8">
    <source>
        <dbReference type="ARBA" id="ARBA00022837"/>
    </source>
</evidence>
<proteinExistence type="inferred from homology"/>
<feature type="binding site" evidence="15">
    <location>
        <position position="222"/>
    </location>
    <ligand>
        <name>Ca(2+)</name>
        <dbReference type="ChEBI" id="CHEBI:29108"/>
        <label>2</label>
    </ligand>
</feature>
<keyword evidence="12" id="KW-0325">Glycoprotein</keyword>
<feature type="disulfide bond" evidence="17">
    <location>
        <begin position="95"/>
        <end position="100"/>
    </location>
</feature>
<keyword evidence="21" id="KW-1185">Reference proteome</keyword>
<comment type="subcellular location">
    <subcellularLocation>
        <location evidence="18">Secreted</location>
    </subcellularLocation>
</comment>
<comment type="cofactor">
    <cofactor evidence="15 18">
        <name>heme b</name>
        <dbReference type="ChEBI" id="CHEBI:60344"/>
    </cofactor>
    <text evidence="15 18">Binds 1 heme b (iron(II)-protoporphyrin IX) group per subunit.</text>
</comment>
<dbReference type="GO" id="GO:0005576">
    <property type="term" value="C:extracellular region"/>
    <property type="evidence" value="ECO:0007669"/>
    <property type="project" value="UniProtKB-SubCell"/>
</dbReference>
<dbReference type="Pfam" id="PF00141">
    <property type="entry name" value="peroxidase"/>
    <property type="match status" value="1"/>
</dbReference>
<keyword evidence="8 15" id="KW-0106">Calcium</keyword>
<feature type="binding site" evidence="15">
    <location>
        <position position="271"/>
    </location>
    <ligand>
        <name>Ca(2+)</name>
        <dbReference type="ChEBI" id="CHEBI:29108"/>
        <label>2</label>
    </ligand>
</feature>
<evidence type="ECO:0000256" key="9">
    <source>
        <dbReference type="ARBA" id="ARBA00023002"/>
    </source>
</evidence>
<comment type="caution">
    <text evidence="20">The sequence shown here is derived from an EMBL/GenBank/DDBJ whole genome shotgun (WGS) entry which is preliminary data.</text>
</comment>
<dbReference type="GO" id="GO:0140825">
    <property type="term" value="F:lactoperoxidase activity"/>
    <property type="evidence" value="ECO:0007669"/>
    <property type="project" value="UniProtKB-EC"/>
</dbReference>
<feature type="site" description="Transition state stabilizer" evidence="16">
    <location>
        <position position="89"/>
    </location>
</feature>
<feature type="disulfide bond" evidence="17">
    <location>
        <begin position="228"/>
        <end position="253"/>
    </location>
</feature>
<feature type="disulfide bond" evidence="17">
    <location>
        <begin position="62"/>
        <end position="142"/>
    </location>
</feature>